<feature type="domain" description="3-hydroxyacyl-CoA dehydrogenase C-terminal" evidence="8">
    <location>
        <begin position="203"/>
        <end position="304"/>
    </location>
</feature>
<feature type="domain" description="3-hydroxyacyl-CoA dehydrogenase NAD binding" evidence="9">
    <location>
        <begin position="21"/>
        <end position="200"/>
    </location>
</feature>
<dbReference type="Pfam" id="PF02737">
    <property type="entry name" value="3HCDH_N"/>
    <property type="match status" value="1"/>
</dbReference>
<dbReference type="PANTHER" id="PTHR48075">
    <property type="entry name" value="3-HYDROXYACYL-COA DEHYDROGENASE FAMILY PROTEIN"/>
    <property type="match status" value="1"/>
</dbReference>
<evidence type="ECO:0000256" key="4">
    <source>
        <dbReference type="ARBA" id="ARBA00023002"/>
    </source>
</evidence>
<reference evidence="10 11" key="1">
    <citation type="submission" date="2016-10" db="EMBL/GenBank/DDBJ databases">
        <authorList>
            <person name="de Groot N.N."/>
        </authorList>
    </citation>
    <scope>NUCLEOTIDE SEQUENCE [LARGE SCALE GENOMIC DNA]</scope>
    <source>
        <strain evidence="10 11">CGMCC 1.7666</strain>
    </source>
</reference>
<sequence length="782" mass="83602">MNQPLHFPSAVEFPKAGIKRAAVIGAGSMGSGIAAQFANAGILVDLLDIRGEASSPNAPAEAGIARQLRANGFMHPDAAKLVRPGNIDDDLQRLSEVDWIVEAVIEKLDIKRDLYRRIASIKKAGAILSSNTSTIPRADLIAELDSSFAGEFLITHFFNPPRIMRLVEIVSSPENSPELVARAKTGSEWILGKTVVDCHDTPGFIANRIGCYWLAVAALEAKSLGLTIEEADMVMAALGVPRTGAFGLLDLIGIDLIPHVWGSLMTALPASDDIHTYDLPSDRTVQGMIAAGQLGRKAKSGFYRVNADKSRDVLDLSSGLYRTEQRVDMAALPGKGKDLSALLQSEDRLGVYAWRVLSRLIVYAAEVGPEVANDVAAIDTAMELGYAWREGPFKLAERCGLENIVERLKQDGIGAPPLLTSATQAGGFYDKATGLALRTDGTRAQASGKSDVLTLSAVKRKRPRIMGNEGASLWDAGDGIACLESHTKMNSLTPAVFDALEQSLAKCASDFRALVIVNDDQRAFSAGADLSYFVDLVRKEDWSGLSAFLVRGQQLFLQMKYAPFPVVAGVAGLTLGGGCELMLHCDGIVAHAELAAGLPETKVGIVPGWGGCTQLLLRAQERLGNEADPAATSQLAFDTILAGHPSSSALDAWDKGLLRSQDEIVMNRAHLFDVTVQRAASLASSGYSIPQRARVVLAGSDGKQALMGPAEKRKEELGLSATDMRLAETLASVLTGAGLSKNEVSEEDMMALERDAVIALAKMPETRERIEHMLSTGKPLRN</sequence>
<dbReference type="OrthoDB" id="5389341at2"/>
<dbReference type="Gene3D" id="1.10.1040.50">
    <property type="match status" value="1"/>
</dbReference>
<dbReference type="Gene3D" id="3.40.50.720">
    <property type="entry name" value="NAD(P)-binding Rossmann-like Domain"/>
    <property type="match status" value="1"/>
</dbReference>
<dbReference type="SUPFAM" id="SSF52096">
    <property type="entry name" value="ClpP/crotonase"/>
    <property type="match status" value="1"/>
</dbReference>
<dbReference type="InterPro" id="IPR036291">
    <property type="entry name" value="NAD(P)-bd_dom_sf"/>
</dbReference>
<dbReference type="InterPro" id="IPR006176">
    <property type="entry name" value="3-OHacyl-CoA_DH_NAD-bd"/>
</dbReference>
<comment type="pathway">
    <text evidence="1">Lipid metabolism; fatty acid beta-oxidation.</text>
</comment>
<protein>
    <submittedName>
        <fullName evidence="10">3-hydroxyacyl-CoA dehydrogenase</fullName>
    </submittedName>
</protein>
<accession>A0A1G5I5D3</accession>
<evidence type="ECO:0000313" key="10">
    <source>
        <dbReference type="EMBL" id="SCY71257.1"/>
    </source>
</evidence>
<dbReference type="GO" id="GO:0003857">
    <property type="term" value="F:(3S)-3-hydroxyacyl-CoA dehydrogenase (NAD+) activity"/>
    <property type="evidence" value="ECO:0007669"/>
    <property type="project" value="UniProtKB-EC"/>
</dbReference>
<dbReference type="InterPro" id="IPR008927">
    <property type="entry name" value="6-PGluconate_DH-like_C_sf"/>
</dbReference>
<dbReference type="AlphaFoldDB" id="A0A1G5I5D3"/>
<evidence type="ECO:0000259" key="8">
    <source>
        <dbReference type="Pfam" id="PF00725"/>
    </source>
</evidence>
<dbReference type="Gene3D" id="3.90.226.10">
    <property type="entry name" value="2-enoyl-CoA Hydratase, Chain A, domain 1"/>
    <property type="match status" value="1"/>
</dbReference>
<dbReference type="UniPathway" id="UPA00659"/>
<dbReference type="SUPFAM" id="SSF48179">
    <property type="entry name" value="6-phosphogluconate dehydrogenase C-terminal domain-like"/>
    <property type="match status" value="2"/>
</dbReference>
<dbReference type="SUPFAM" id="SSF51735">
    <property type="entry name" value="NAD(P)-binding Rossmann-fold domains"/>
    <property type="match status" value="1"/>
</dbReference>
<keyword evidence="6" id="KW-0443">Lipid metabolism</keyword>
<comment type="catalytic activity">
    <reaction evidence="7">
        <text>a (3S)-3-hydroxyacyl-CoA + NAD(+) = a 3-oxoacyl-CoA + NADH + H(+)</text>
        <dbReference type="Rhea" id="RHEA:22432"/>
        <dbReference type="ChEBI" id="CHEBI:15378"/>
        <dbReference type="ChEBI" id="CHEBI:57318"/>
        <dbReference type="ChEBI" id="CHEBI:57540"/>
        <dbReference type="ChEBI" id="CHEBI:57945"/>
        <dbReference type="ChEBI" id="CHEBI:90726"/>
        <dbReference type="EC" id="1.1.1.35"/>
    </reaction>
</comment>
<keyword evidence="11" id="KW-1185">Reference proteome</keyword>
<keyword evidence="2" id="KW-0276">Fatty acid metabolism</keyword>
<dbReference type="GO" id="GO:0006635">
    <property type="term" value="P:fatty acid beta-oxidation"/>
    <property type="evidence" value="ECO:0007669"/>
    <property type="project" value="UniProtKB-UniPathway"/>
</dbReference>
<proteinExistence type="predicted"/>
<dbReference type="EMBL" id="FMVJ01000005">
    <property type="protein sequence ID" value="SCY71257.1"/>
    <property type="molecule type" value="Genomic_DNA"/>
</dbReference>
<keyword evidence="4" id="KW-0560">Oxidoreductase</keyword>
<dbReference type="InterPro" id="IPR001753">
    <property type="entry name" value="Enoyl-CoA_hydra/iso"/>
</dbReference>
<dbReference type="GO" id="GO:0070403">
    <property type="term" value="F:NAD+ binding"/>
    <property type="evidence" value="ECO:0007669"/>
    <property type="project" value="InterPro"/>
</dbReference>
<organism evidence="10 11">
    <name type="scientific">Microvirga guangxiensis</name>
    <dbReference type="NCBI Taxonomy" id="549386"/>
    <lineage>
        <taxon>Bacteria</taxon>
        <taxon>Pseudomonadati</taxon>
        <taxon>Pseudomonadota</taxon>
        <taxon>Alphaproteobacteria</taxon>
        <taxon>Hyphomicrobiales</taxon>
        <taxon>Methylobacteriaceae</taxon>
        <taxon>Microvirga</taxon>
    </lineage>
</organism>
<dbReference type="Pfam" id="PF00378">
    <property type="entry name" value="ECH_1"/>
    <property type="match status" value="1"/>
</dbReference>
<dbReference type="InterPro" id="IPR006108">
    <property type="entry name" value="3HC_DH_C"/>
</dbReference>
<evidence type="ECO:0000256" key="1">
    <source>
        <dbReference type="ARBA" id="ARBA00005005"/>
    </source>
</evidence>
<dbReference type="STRING" id="549386.SAMN02927923_02090"/>
<evidence type="ECO:0000259" key="9">
    <source>
        <dbReference type="Pfam" id="PF02737"/>
    </source>
</evidence>
<dbReference type="Proteomes" id="UP000199569">
    <property type="component" value="Unassembled WGS sequence"/>
</dbReference>
<evidence type="ECO:0000256" key="7">
    <source>
        <dbReference type="ARBA" id="ARBA00049556"/>
    </source>
</evidence>
<gene>
    <name evidence="10" type="ORF">SAMN02927923_02090</name>
</gene>
<dbReference type="InterPro" id="IPR029045">
    <property type="entry name" value="ClpP/crotonase-like_dom_sf"/>
</dbReference>
<evidence type="ECO:0000313" key="11">
    <source>
        <dbReference type="Proteomes" id="UP000199569"/>
    </source>
</evidence>
<evidence type="ECO:0000256" key="3">
    <source>
        <dbReference type="ARBA" id="ARBA00022963"/>
    </source>
</evidence>
<evidence type="ECO:0000256" key="5">
    <source>
        <dbReference type="ARBA" id="ARBA00023027"/>
    </source>
</evidence>
<dbReference type="Pfam" id="PF00725">
    <property type="entry name" value="3HCDH"/>
    <property type="match status" value="1"/>
</dbReference>
<dbReference type="PANTHER" id="PTHR48075:SF7">
    <property type="entry name" value="3-HYDROXYACYL-COA DEHYDROGENASE-RELATED"/>
    <property type="match status" value="1"/>
</dbReference>
<keyword evidence="5" id="KW-0520">NAD</keyword>
<evidence type="ECO:0000256" key="6">
    <source>
        <dbReference type="ARBA" id="ARBA00023098"/>
    </source>
</evidence>
<name>A0A1G5I5D3_9HYPH</name>
<dbReference type="CDD" id="cd06558">
    <property type="entry name" value="crotonase-like"/>
    <property type="match status" value="1"/>
</dbReference>
<dbReference type="RefSeq" id="WP_091134024.1">
    <property type="nucleotide sequence ID" value="NZ_FMVJ01000005.1"/>
</dbReference>
<evidence type="ECO:0000256" key="2">
    <source>
        <dbReference type="ARBA" id="ARBA00022832"/>
    </source>
</evidence>
<keyword evidence="3" id="KW-0442">Lipid degradation</keyword>